<keyword evidence="1" id="KW-0812">Transmembrane</keyword>
<evidence type="ECO:0000256" key="1">
    <source>
        <dbReference type="SAM" id="Phobius"/>
    </source>
</evidence>
<sequence>MLFDLSLWQMYSVAGLMGVTQSILLVTSLSITADLINRNTSHAAASCVQNLLPDDHGVRSCWMSLSSTHDPFVAYTIPNWSKEEKSAE</sequence>
<protein>
    <submittedName>
        <fullName evidence="2">Uncharacterized protein</fullName>
    </submittedName>
</protein>
<organism evidence="2 3">
    <name type="scientific">Teladorsagia circumcincta</name>
    <name type="common">Brown stomach worm</name>
    <name type="synonym">Ostertagia circumcincta</name>
    <dbReference type="NCBI Taxonomy" id="45464"/>
    <lineage>
        <taxon>Eukaryota</taxon>
        <taxon>Metazoa</taxon>
        <taxon>Ecdysozoa</taxon>
        <taxon>Nematoda</taxon>
        <taxon>Chromadorea</taxon>
        <taxon>Rhabditida</taxon>
        <taxon>Rhabditina</taxon>
        <taxon>Rhabditomorpha</taxon>
        <taxon>Strongyloidea</taxon>
        <taxon>Trichostrongylidae</taxon>
        <taxon>Teladorsagia</taxon>
    </lineage>
</organism>
<keyword evidence="1" id="KW-1133">Transmembrane helix</keyword>
<dbReference type="OrthoDB" id="1730117at2759"/>
<reference evidence="2 3" key="1">
    <citation type="submission" date="2015-09" db="EMBL/GenBank/DDBJ databases">
        <title>Draft genome of the parasitic nematode Teladorsagia circumcincta isolate WARC Sus (inbred).</title>
        <authorList>
            <person name="Mitreva M."/>
        </authorList>
    </citation>
    <scope>NUCLEOTIDE SEQUENCE [LARGE SCALE GENOMIC DNA]</scope>
    <source>
        <strain evidence="2 3">S</strain>
    </source>
</reference>
<dbReference type="Proteomes" id="UP000230423">
    <property type="component" value="Unassembled WGS sequence"/>
</dbReference>
<gene>
    <name evidence="2" type="ORF">TELCIR_06270</name>
</gene>
<dbReference type="EMBL" id="KZ345836">
    <property type="protein sequence ID" value="PIO71821.1"/>
    <property type="molecule type" value="Genomic_DNA"/>
</dbReference>
<name>A0A2G9UNH1_TELCI</name>
<evidence type="ECO:0000313" key="3">
    <source>
        <dbReference type="Proteomes" id="UP000230423"/>
    </source>
</evidence>
<accession>A0A2G9UNH1</accession>
<keyword evidence="1" id="KW-0472">Membrane</keyword>
<keyword evidence="3" id="KW-1185">Reference proteome</keyword>
<dbReference type="AlphaFoldDB" id="A0A2G9UNH1"/>
<evidence type="ECO:0000313" key="2">
    <source>
        <dbReference type="EMBL" id="PIO71821.1"/>
    </source>
</evidence>
<feature type="transmembrane region" description="Helical" evidence="1">
    <location>
        <begin position="12"/>
        <end position="31"/>
    </location>
</feature>
<proteinExistence type="predicted"/>